<evidence type="ECO:0000256" key="1">
    <source>
        <dbReference type="ARBA" id="ARBA00004141"/>
    </source>
</evidence>
<sequence length="315" mass="36714">MKKISILIPCYNEEENVREISTALIKQFQECLSKYDYEIVFIDNASTDKTRVYLREMCRENKKVKAIFNIRNFGQNNSPFYGLLQTTGDCSITMSCDFQDPVEMIPKFIKEWENGHTLVMAVKSSSKENKVKYFLRTTYYKLFRKMSTIEPIEHFTGFGLYDRSFVNILRDLNDPIPFMRGIIAEFGYNYSIIEFEQPPRKAGKTHNNIMTLYSIAMRSFTNYTRMGIRTMSVLSCVGAGICLIIAIVYFILKLCNWNAYQTGTIPILLIILTLGFFQLFFIGLLGEYMYNLNVRLLNRPLVVEAERLNFESDEE</sequence>
<keyword evidence="3 9" id="KW-0808">Transferase</keyword>
<dbReference type="AlphaFoldDB" id="A0A3R6CUI0"/>
<dbReference type="PANTHER" id="PTHR48090:SF1">
    <property type="entry name" value="PROPHAGE BACTOPRENOL GLUCOSYL TRANSFERASE HOMOLOG"/>
    <property type="match status" value="1"/>
</dbReference>
<keyword evidence="4 7" id="KW-0812">Transmembrane</keyword>
<dbReference type="PANTHER" id="PTHR48090">
    <property type="entry name" value="UNDECAPRENYL-PHOSPHATE 4-DEOXY-4-FORMAMIDO-L-ARABINOSE TRANSFERASE-RELATED"/>
    <property type="match status" value="1"/>
</dbReference>
<keyword evidence="2" id="KW-0328">Glycosyltransferase</keyword>
<comment type="caution">
    <text evidence="9">The sequence shown here is derived from an EMBL/GenBank/DDBJ whole genome shotgun (WGS) entry which is preliminary data.</text>
</comment>
<feature type="domain" description="Glycosyltransferase 2-like" evidence="8">
    <location>
        <begin position="5"/>
        <end position="145"/>
    </location>
</feature>
<feature type="transmembrane region" description="Helical" evidence="7">
    <location>
        <begin position="233"/>
        <end position="252"/>
    </location>
</feature>
<dbReference type="EMBL" id="QSFX01000002">
    <property type="protein sequence ID" value="RHA91305.1"/>
    <property type="molecule type" value="Genomic_DNA"/>
</dbReference>
<proteinExistence type="predicted"/>
<evidence type="ECO:0000256" key="6">
    <source>
        <dbReference type="ARBA" id="ARBA00023136"/>
    </source>
</evidence>
<dbReference type="InterPro" id="IPR001173">
    <property type="entry name" value="Glyco_trans_2-like"/>
</dbReference>
<evidence type="ECO:0000256" key="7">
    <source>
        <dbReference type="SAM" id="Phobius"/>
    </source>
</evidence>
<evidence type="ECO:0000256" key="5">
    <source>
        <dbReference type="ARBA" id="ARBA00022989"/>
    </source>
</evidence>
<dbReference type="CDD" id="cd04187">
    <property type="entry name" value="DPM1_like_bac"/>
    <property type="match status" value="1"/>
</dbReference>
<dbReference type="Gene3D" id="3.90.550.10">
    <property type="entry name" value="Spore Coat Polysaccharide Biosynthesis Protein SpsA, Chain A"/>
    <property type="match status" value="1"/>
</dbReference>
<evidence type="ECO:0000313" key="9">
    <source>
        <dbReference type="EMBL" id="RHA91305.1"/>
    </source>
</evidence>
<protein>
    <submittedName>
        <fullName evidence="9">Glycosyltransferase</fullName>
    </submittedName>
</protein>
<keyword evidence="6 7" id="KW-0472">Membrane</keyword>
<name>A0A3R6CUI0_9FIRM</name>
<feature type="transmembrane region" description="Helical" evidence="7">
    <location>
        <begin position="264"/>
        <end position="285"/>
    </location>
</feature>
<dbReference type="SUPFAM" id="SSF53448">
    <property type="entry name" value="Nucleotide-diphospho-sugar transferases"/>
    <property type="match status" value="1"/>
</dbReference>
<dbReference type="Proteomes" id="UP000283492">
    <property type="component" value="Unassembled WGS sequence"/>
</dbReference>
<keyword evidence="5 7" id="KW-1133">Transmembrane helix</keyword>
<evidence type="ECO:0000256" key="3">
    <source>
        <dbReference type="ARBA" id="ARBA00022679"/>
    </source>
</evidence>
<reference evidence="9 10" key="1">
    <citation type="submission" date="2018-08" db="EMBL/GenBank/DDBJ databases">
        <title>A genome reference for cultivated species of the human gut microbiota.</title>
        <authorList>
            <person name="Zou Y."/>
            <person name="Xue W."/>
            <person name="Luo G."/>
        </authorList>
    </citation>
    <scope>NUCLEOTIDE SEQUENCE [LARGE SCALE GENOMIC DNA]</scope>
    <source>
        <strain evidence="9 10">AM42-1AC</strain>
    </source>
</reference>
<dbReference type="InterPro" id="IPR029044">
    <property type="entry name" value="Nucleotide-diphossugar_trans"/>
</dbReference>
<dbReference type="RefSeq" id="WP_118579578.1">
    <property type="nucleotide sequence ID" value="NZ_CABJFX010000002.1"/>
</dbReference>
<gene>
    <name evidence="9" type="ORF">DW914_02815</name>
</gene>
<dbReference type="GO" id="GO:0016757">
    <property type="term" value="F:glycosyltransferase activity"/>
    <property type="evidence" value="ECO:0007669"/>
    <property type="project" value="UniProtKB-KW"/>
</dbReference>
<dbReference type="GO" id="GO:0005886">
    <property type="term" value="C:plasma membrane"/>
    <property type="evidence" value="ECO:0007669"/>
    <property type="project" value="TreeGrafter"/>
</dbReference>
<dbReference type="Pfam" id="PF00535">
    <property type="entry name" value="Glycos_transf_2"/>
    <property type="match status" value="1"/>
</dbReference>
<comment type="subcellular location">
    <subcellularLocation>
        <location evidence="1">Membrane</location>
        <topology evidence="1">Multi-pass membrane protein</topology>
    </subcellularLocation>
</comment>
<evidence type="ECO:0000256" key="2">
    <source>
        <dbReference type="ARBA" id="ARBA00022676"/>
    </source>
</evidence>
<dbReference type="InterPro" id="IPR050256">
    <property type="entry name" value="Glycosyltransferase_2"/>
</dbReference>
<evidence type="ECO:0000256" key="4">
    <source>
        <dbReference type="ARBA" id="ARBA00022692"/>
    </source>
</evidence>
<evidence type="ECO:0000259" key="8">
    <source>
        <dbReference type="Pfam" id="PF00535"/>
    </source>
</evidence>
<organism evidence="9 10">
    <name type="scientific">Roseburia inulinivorans</name>
    <dbReference type="NCBI Taxonomy" id="360807"/>
    <lineage>
        <taxon>Bacteria</taxon>
        <taxon>Bacillati</taxon>
        <taxon>Bacillota</taxon>
        <taxon>Clostridia</taxon>
        <taxon>Lachnospirales</taxon>
        <taxon>Lachnospiraceae</taxon>
        <taxon>Roseburia</taxon>
    </lineage>
</organism>
<evidence type="ECO:0000313" key="10">
    <source>
        <dbReference type="Proteomes" id="UP000283492"/>
    </source>
</evidence>
<accession>A0A3R6CUI0</accession>